<dbReference type="SUPFAM" id="SSF52172">
    <property type="entry name" value="CheY-like"/>
    <property type="match status" value="1"/>
</dbReference>
<comment type="caution">
    <text evidence="4">The sequence shown here is derived from an EMBL/GenBank/DDBJ whole genome shotgun (WGS) entry which is preliminary data.</text>
</comment>
<dbReference type="Gene3D" id="3.40.50.2300">
    <property type="match status" value="1"/>
</dbReference>
<evidence type="ECO:0000256" key="1">
    <source>
        <dbReference type="ARBA" id="ARBA00022553"/>
    </source>
</evidence>
<keyword evidence="5" id="KW-1185">Reference proteome</keyword>
<feature type="modified residue" description="4-aspartylphosphate" evidence="2">
    <location>
        <position position="70"/>
    </location>
</feature>
<dbReference type="InterPro" id="IPR050595">
    <property type="entry name" value="Bact_response_regulator"/>
</dbReference>
<dbReference type="PANTHER" id="PTHR44591">
    <property type="entry name" value="STRESS RESPONSE REGULATOR PROTEIN 1"/>
    <property type="match status" value="1"/>
</dbReference>
<evidence type="ECO:0000313" key="4">
    <source>
        <dbReference type="EMBL" id="KFE64674.1"/>
    </source>
</evidence>
<evidence type="ECO:0000259" key="3">
    <source>
        <dbReference type="PROSITE" id="PS50110"/>
    </source>
</evidence>
<gene>
    <name evidence="4" type="ORF">DB31_1692</name>
</gene>
<reference evidence="4 5" key="1">
    <citation type="submission" date="2014-04" db="EMBL/GenBank/DDBJ databases">
        <title>Genome assembly of Hyalangium minutum DSM 14724.</title>
        <authorList>
            <person name="Sharma G."/>
            <person name="Subramanian S."/>
        </authorList>
    </citation>
    <scope>NUCLEOTIDE SEQUENCE [LARGE SCALE GENOMIC DNA]</scope>
    <source>
        <strain evidence="4 5">DSM 14724</strain>
    </source>
</reference>
<dbReference type="Pfam" id="PF00072">
    <property type="entry name" value="Response_reg"/>
    <property type="match status" value="1"/>
</dbReference>
<accession>A0A085WAG1</accession>
<sequence>MDLPFETEDEAAGGGTLASTVLVVDDEPVVLDVCSRLLAREPDLVVTQATSAEEALPLLESQRIDVLITDKNLPQMSGIELIAEARRLQPTLEAMMITGYASSESVIAAFAAGASDYILKPFDDLRVLRAKVRSALERRTERIKGREQARDVARQAAALLETGQDAPEPAHQALEDELRSYEQTVKSGAMTGRVAVVGSPEAVQMLASEGFQAVDLPATSPELEHCDVVILETGESRWRMLAEILQSRSPDVLLLANPQADLSDLLEAIGLRLDLVGFGSSAGTQALPERVRMLLVSRSIQRAQTRLANALLLFHRSISRR</sequence>
<dbReference type="InterPro" id="IPR001789">
    <property type="entry name" value="Sig_transdc_resp-reg_receiver"/>
</dbReference>
<feature type="domain" description="Response regulatory" evidence="3">
    <location>
        <begin position="20"/>
        <end position="135"/>
    </location>
</feature>
<dbReference type="PROSITE" id="PS50110">
    <property type="entry name" value="RESPONSE_REGULATORY"/>
    <property type="match status" value="1"/>
</dbReference>
<proteinExistence type="predicted"/>
<evidence type="ECO:0000313" key="5">
    <source>
        <dbReference type="Proteomes" id="UP000028725"/>
    </source>
</evidence>
<dbReference type="EMBL" id="JMCB01000013">
    <property type="protein sequence ID" value="KFE64674.1"/>
    <property type="molecule type" value="Genomic_DNA"/>
</dbReference>
<dbReference type="SMART" id="SM00448">
    <property type="entry name" value="REC"/>
    <property type="match status" value="1"/>
</dbReference>
<protein>
    <submittedName>
        <fullName evidence="4">CoB--CoM heterodisulfide reductase subunit A</fullName>
    </submittedName>
</protein>
<dbReference type="PANTHER" id="PTHR44591:SF3">
    <property type="entry name" value="RESPONSE REGULATORY DOMAIN-CONTAINING PROTEIN"/>
    <property type="match status" value="1"/>
</dbReference>
<dbReference type="GO" id="GO:0000160">
    <property type="term" value="P:phosphorelay signal transduction system"/>
    <property type="evidence" value="ECO:0007669"/>
    <property type="project" value="InterPro"/>
</dbReference>
<dbReference type="Proteomes" id="UP000028725">
    <property type="component" value="Unassembled WGS sequence"/>
</dbReference>
<dbReference type="RefSeq" id="WP_205628582.1">
    <property type="nucleotide sequence ID" value="NZ_JMCB01000013.1"/>
</dbReference>
<name>A0A085WAG1_9BACT</name>
<dbReference type="AlphaFoldDB" id="A0A085WAG1"/>
<evidence type="ECO:0000256" key="2">
    <source>
        <dbReference type="PROSITE-ProRule" id="PRU00169"/>
    </source>
</evidence>
<organism evidence="4 5">
    <name type="scientific">Hyalangium minutum</name>
    <dbReference type="NCBI Taxonomy" id="394096"/>
    <lineage>
        <taxon>Bacteria</taxon>
        <taxon>Pseudomonadati</taxon>
        <taxon>Myxococcota</taxon>
        <taxon>Myxococcia</taxon>
        <taxon>Myxococcales</taxon>
        <taxon>Cystobacterineae</taxon>
        <taxon>Archangiaceae</taxon>
        <taxon>Hyalangium</taxon>
    </lineage>
</organism>
<keyword evidence="1 2" id="KW-0597">Phosphoprotein</keyword>
<dbReference type="InterPro" id="IPR011006">
    <property type="entry name" value="CheY-like_superfamily"/>
</dbReference>
<dbReference type="STRING" id="394096.DB31_1692"/>
<dbReference type="PATRIC" id="fig|394096.3.peg.6029"/>